<dbReference type="Proteomes" id="UP000677228">
    <property type="component" value="Unassembled WGS sequence"/>
</dbReference>
<evidence type="ECO:0000313" key="2">
    <source>
        <dbReference type="EMBL" id="CAF1479774.1"/>
    </source>
</evidence>
<feature type="non-terminal residue" evidence="2">
    <location>
        <position position="131"/>
    </location>
</feature>
<dbReference type="PANTHER" id="PTHR46060:SF1">
    <property type="entry name" value="MARINER MOS1 TRANSPOSASE-LIKE PROTEIN"/>
    <property type="match status" value="1"/>
</dbReference>
<gene>
    <name evidence="2" type="ORF">OVA965_LOCUS36013</name>
    <name evidence="3" type="ORF">TMI583_LOCUS37006</name>
</gene>
<proteinExistence type="predicted"/>
<feature type="domain" description="Mos1 transposase HTH" evidence="1">
    <location>
        <begin position="5"/>
        <end position="51"/>
    </location>
</feature>
<dbReference type="InterPro" id="IPR041426">
    <property type="entry name" value="Mos1_HTH"/>
</dbReference>
<comment type="caution">
    <text evidence="2">The sequence shown here is derived from an EMBL/GenBank/DDBJ whole genome shotgun (WGS) entry which is preliminary data.</text>
</comment>
<accession>A0A8S2FKB8</accession>
<protein>
    <recommendedName>
        <fullName evidence="1">Mos1 transposase HTH domain-containing protein</fullName>
    </recommendedName>
</protein>
<dbReference type="PANTHER" id="PTHR46060">
    <property type="entry name" value="MARINER MOS1 TRANSPOSASE-LIKE PROTEIN"/>
    <property type="match status" value="1"/>
</dbReference>
<evidence type="ECO:0000313" key="4">
    <source>
        <dbReference type="Proteomes" id="UP000677228"/>
    </source>
</evidence>
<dbReference type="EMBL" id="CAJNOK010032064">
    <property type="protein sequence ID" value="CAF1479774.1"/>
    <property type="molecule type" value="Genomic_DNA"/>
</dbReference>
<evidence type="ECO:0000259" key="1">
    <source>
        <dbReference type="Pfam" id="PF17906"/>
    </source>
</evidence>
<dbReference type="EMBL" id="CAJOBA010053984">
    <property type="protein sequence ID" value="CAF4270480.1"/>
    <property type="molecule type" value="Genomic_DNA"/>
</dbReference>
<sequence>IDKQCIRYYIKTRSLLGLNATQIYDELITVYGQDYVSYPTVARWLHAFSSGRESLEDDPRSGRPITAVTQENIDAVKDLVNDDPHISIDYIADILDISCGSVDTILKQHLRLRKVSSKWVPHELTQEQRQR</sequence>
<dbReference type="Pfam" id="PF17906">
    <property type="entry name" value="HTH_48"/>
    <property type="match status" value="1"/>
</dbReference>
<evidence type="ECO:0000313" key="3">
    <source>
        <dbReference type="EMBL" id="CAF4270480.1"/>
    </source>
</evidence>
<dbReference type="AlphaFoldDB" id="A0A8S2FKB8"/>
<name>A0A8S2FKB8_9BILA</name>
<dbReference type="Proteomes" id="UP000682733">
    <property type="component" value="Unassembled WGS sequence"/>
</dbReference>
<organism evidence="2 4">
    <name type="scientific">Didymodactylos carnosus</name>
    <dbReference type="NCBI Taxonomy" id="1234261"/>
    <lineage>
        <taxon>Eukaryota</taxon>
        <taxon>Metazoa</taxon>
        <taxon>Spiralia</taxon>
        <taxon>Gnathifera</taxon>
        <taxon>Rotifera</taxon>
        <taxon>Eurotatoria</taxon>
        <taxon>Bdelloidea</taxon>
        <taxon>Philodinida</taxon>
        <taxon>Philodinidae</taxon>
        <taxon>Didymodactylos</taxon>
    </lineage>
</organism>
<feature type="non-terminal residue" evidence="2">
    <location>
        <position position="1"/>
    </location>
</feature>
<dbReference type="InterPro" id="IPR052709">
    <property type="entry name" value="Transposase-MT_Hybrid"/>
</dbReference>
<reference evidence="2" key="1">
    <citation type="submission" date="2021-02" db="EMBL/GenBank/DDBJ databases">
        <authorList>
            <person name="Nowell W R."/>
        </authorList>
    </citation>
    <scope>NUCLEOTIDE SEQUENCE</scope>
</reference>